<dbReference type="EMBL" id="LT158599">
    <property type="protein sequence ID" value="CVK34641.1"/>
    <property type="molecule type" value="Genomic_DNA"/>
</dbReference>
<reference evidence="1 2" key="1">
    <citation type="submission" date="2016-01" db="EMBL/GenBank/DDBJ databases">
        <authorList>
            <person name="Manzoor S."/>
        </authorList>
    </citation>
    <scope>NUCLEOTIDE SEQUENCE [LARGE SCALE GENOMIC DNA]</scope>
    <source>
        <strain evidence="1">Methanoculleus sp MAB1</strain>
    </source>
</reference>
<proteinExistence type="predicted"/>
<dbReference type="Proteomes" id="UP000069850">
    <property type="component" value="Chromosome 1"/>
</dbReference>
<dbReference type="KEGG" id="mema:MMAB1_3428"/>
<name>A0A110BKC5_9EURY</name>
<organism evidence="1 2">
    <name type="scientific">Methanoculleus bourgensis</name>
    <dbReference type="NCBI Taxonomy" id="83986"/>
    <lineage>
        <taxon>Archaea</taxon>
        <taxon>Methanobacteriati</taxon>
        <taxon>Methanobacteriota</taxon>
        <taxon>Stenosarchaea group</taxon>
        <taxon>Methanomicrobia</taxon>
        <taxon>Methanomicrobiales</taxon>
        <taxon>Methanomicrobiaceae</taxon>
        <taxon>Methanoculleus</taxon>
    </lineage>
</organism>
<accession>A0A110BKC5</accession>
<evidence type="ECO:0000313" key="2">
    <source>
        <dbReference type="Proteomes" id="UP000069850"/>
    </source>
</evidence>
<sequence length="71" mass="7717">MQNDFEAIDKPRLPGRVPGPGGKRFCGWSCPPAGLKNRQPIRALMVFPSRHSSLGFINLVSLAGIRENSGI</sequence>
<protein>
    <submittedName>
        <fullName evidence="1">Uncharacterized protein</fullName>
    </submittedName>
</protein>
<dbReference type="AlphaFoldDB" id="A0A110BKC5"/>
<gene>
    <name evidence="1" type="ORF">MMAB1_3428</name>
</gene>
<evidence type="ECO:0000313" key="1">
    <source>
        <dbReference type="EMBL" id="CVK34641.1"/>
    </source>
</evidence>